<proteinExistence type="predicted"/>
<gene>
    <name evidence="1" type="ORF">FXV83_16280</name>
</gene>
<name>A0A5S4YNN3_9BRAD</name>
<sequence>MRMASPSIVPNDRLDKDFYLVLEDFRSGAAFRETDEGIDYSTLIEDLLRGEYDQVLRVVAFNPAEGWSRDASEDVARELERRIGTEGREISDALQDFIESQVGRRIGVQLPLPLQL</sequence>
<reference evidence="1 2" key="1">
    <citation type="submission" date="2019-08" db="EMBL/GenBank/DDBJ databases">
        <title>Bradyrhizobium hipponensis sp. nov., a rhizobium isolated from a Lupinus angustifolius root nodule in Tunisia.</title>
        <authorList>
            <person name="Off K."/>
            <person name="Rejili M."/>
            <person name="Mars M."/>
            <person name="Brachmann A."/>
            <person name="Marin M."/>
        </authorList>
    </citation>
    <scope>NUCLEOTIDE SEQUENCE [LARGE SCALE GENOMIC DNA]</scope>
    <source>
        <strain evidence="2">aSej3</strain>
    </source>
</reference>
<evidence type="ECO:0000313" key="1">
    <source>
        <dbReference type="EMBL" id="TYO65492.1"/>
    </source>
</evidence>
<dbReference type="Proteomes" id="UP000324797">
    <property type="component" value="Unassembled WGS sequence"/>
</dbReference>
<dbReference type="EMBL" id="VSTH01000051">
    <property type="protein sequence ID" value="TYO65492.1"/>
    <property type="molecule type" value="Genomic_DNA"/>
</dbReference>
<keyword evidence="2" id="KW-1185">Reference proteome</keyword>
<protein>
    <submittedName>
        <fullName evidence="1">Uncharacterized protein</fullName>
    </submittedName>
</protein>
<organism evidence="1 2">
    <name type="scientific">Bradyrhizobium hipponense</name>
    <dbReference type="NCBI Taxonomy" id="2605638"/>
    <lineage>
        <taxon>Bacteria</taxon>
        <taxon>Pseudomonadati</taxon>
        <taxon>Pseudomonadota</taxon>
        <taxon>Alphaproteobacteria</taxon>
        <taxon>Hyphomicrobiales</taxon>
        <taxon>Nitrobacteraceae</taxon>
        <taxon>Bradyrhizobium</taxon>
    </lineage>
</organism>
<comment type="caution">
    <text evidence="1">The sequence shown here is derived from an EMBL/GenBank/DDBJ whole genome shotgun (WGS) entry which is preliminary data.</text>
</comment>
<evidence type="ECO:0000313" key="2">
    <source>
        <dbReference type="Proteomes" id="UP000324797"/>
    </source>
</evidence>
<accession>A0A5S4YNN3</accession>
<dbReference type="AlphaFoldDB" id="A0A5S4YNN3"/>